<reference evidence="1" key="1">
    <citation type="journal article" date="2011" name="Environ. Microbiol.">
        <title>Genomic insights into the metabolic potential of the polycyclic aromatic hydrocarbon degrading sulfate-reducing Deltaproteobacterium N47.</title>
        <authorList>
            <person name="Bergmann F."/>
            <person name="Selesi D."/>
            <person name="Weinmaier T."/>
            <person name="Tischler P."/>
            <person name="Rattei T."/>
            <person name="Meckenstock R.U."/>
        </authorList>
    </citation>
    <scope>NUCLEOTIDE SEQUENCE</scope>
</reference>
<sequence length="73" mass="8529">MPNEEETSEMLEAAKSKSLKEDMRRLKAASQNVFIRNGKPDIDAYIEFLNGFNEFINHRPKPFKPMIDNIMKL</sequence>
<dbReference type="EMBL" id="FR695877">
    <property type="protein sequence ID" value="CBX31232.1"/>
    <property type="molecule type" value="Genomic_DNA"/>
</dbReference>
<evidence type="ECO:0000313" key="1">
    <source>
        <dbReference type="EMBL" id="CBX31232.1"/>
    </source>
</evidence>
<name>E1YM99_9BACT</name>
<gene>
    <name evidence="1" type="ORF">N47_E47440</name>
</gene>
<proteinExistence type="predicted"/>
<dbReference type="AlphaFoldDB" id="E1YM99"/>
<accession>E1YM99</accession>
<protein>
    <submittedName>
        <fullName evidence="1">Uncharacterized protein</fullName>
    </submittedName>
</protein>
<organism evidence="1">
    <name type="scientific">uncultured Desulfobacterium sp</name>
    <dbReference type="NCBI Taxonomy" id="201089"/>
    <lineage>
        <taxon>Bacteria</taxon>
        <taxon>Pseudomonadati</taxon>
        <taxon>Thermodesulfobacteriota</taxon>
        <taxon>Desulfobacteria</taxon>
        <taxon>Desulfobacterales</taxon>
        <taxon>Desulfobacteriaceae</taxon>
        <taxon>Desulfobacterium</taxon>
        <taxon>environmental samples</taxon>
    </lineage>
</organism>